<dbReference type="Pfam" id="PF00809">
    <property type="entry name" value="Pterin_bind"/>
    <property type="match status" value="1"/>
</dbReference>
<dbReference type="Gene3D" id="3.20.20.20">
    <property type="entry name" value="Dihydropteroate synthase-like"/>
    <property type="match status" value="1"/>
</dbReference>
<dbReference type="GO" id="GO:0046872">
    <property type="term" value="F:metal ion binding"/>
    <property type="evidence" value="ECO:0007669"/>
    <property type="project" value="UniProtKB-KW"/>
</dbReference>
<evidence type="ECO:0000256" key="4">
    <source>
        <dbReference type="ARBA" id="ARBA00012458"/>
    </source>
</evidence>
<dbReference type="PANTHER" id="PTHR20941:SF1">
    <property type="entry name" value="FOLIC ACID SYNTHESIS PROTEIN FOL1"/>
    <property type="match status" value="1"/>
</dbReference>
<comment type="catalytic activity">
    <reaction evidence="1">
        <text>(7,8-dihydropterin-6-yl)methyl diphosphate + 4-aminobenzoate = 7,8-dihydropteroate + diphosphate</text>
        <dbReference type="Rhea" id="RHEA:19949"/>
        <dbReference type="ChEBI" id="CHEBI:17836"/>
        <dbReference type="ChEBI" id="CHEBI:17839"/>
        <dbReference type="ChEBI" id="CHEBI:33019"/>
        <dbReference type="ChEBI" id="CHEBI:72950"/>
        <dbReference type="EC" id="2.5.1.15"/>
    </reaction>
</comment>
<dbReference type="InterPro" id="IPR006390">
    <property type="entry name" value="DHP_synth_dom"/>
</dbReference>
<dbReference type="InterPro" id="IPR045031">
    <property type="entry name" value="DHP_synth-like"/>
</dbReference>
<evidence type="ECO:0000256" key="6">
    <source>
        <dbReference type="ARBA" id="ARBA00022723"/>
    </source>
</evidence>
<evidence type="ECO:0000256" key="7">
    <source>
        <dbReference type="ARBA" id="ARBA00022842"/>
    </source>
</evidence>
<comment type="cofactor">
    <cofactor evidence="2">
        <name>Mg(2+)</name>
        <dbReference type="ChEBI" id="CHEBI:18420"/>
    </cofactor>
</comment>
<comment type="pathway">
    <text evidence="3">Cofactor biosynthesis; tetrahydrofolate biosynthesis; 7,8-dihydrofolate from 2-amino-4-hydroxy-6-hydroxymethyl-7,8-dihydropteridine diphosphate and 4-aminobenzoate: step 1/2.</text>
</comment>
<evidence type="ECO:0000256" key="1">
    <source>
        <dbReference type="ARBA" id="ARBA00000012"/>
    </source>
</evidence>
<evidence type="ECO:0000313" key="11">
    <source>
        <dbReference type="Proteomes" id="UP000823597"/>
    </source>
</evidence>
<dbReference type="PANTHER" id="PTHR20941">
    <property type="entry name" value="FOLATE SYNTHESIS PROTEINS"/>
    <property type="match status" value="1"/>
</dbReference>
<keyword evidence="6" id="KW-0479">Metal-binding</keyword>
<dbReference type="GO" id="GO:0004156">
    <property type="term" value="F:dihydropteroate synthase activity"/>
    <property type="evidence" value="ECO:0007669"/>
    <property type="project" value="UniProtKB-EC"/>
</dbReference>
<protein>
    <recommendedName>
        <fullName evidence="4">dihydropteroate synthase</fullName>
        <ecNumber evidence="4">2.5.1.15</ecNumber>
    </recommendedName>
</protein>
<dbReference type="EC" id="2.5.1.15" evidence="4"/>
<proteinExistence type="predicted"/>
<keyword evidence="8" id="KW-0289">Folate biosynthesis</keyword>
<dbReference type="PROSITE" id="PS00793">
    <property type="entry name" value="DHPS_2"/>
    <property type="match status" value="1"/>
</dbReference>
<keyword evidence="7" id="KW-0460">Magnesium</keyword>
<evidence type="ECO:0000313" key="10">
    <source>
        <dbReference type="EMBL" id="MBO8465655.1"/>
    </source>
</evidence>
<dbReference type="GO" id="GO:0005829">
    <property type="term" value="C:cytosol"/>
    <property type="evidence" value="ECO:0007669"/>
    <property type="project" value="TreeGrafter"/>
</dbReference>
<dbReference type="InterPro" id="IPR000489">
    <property type="entry name" value="Pterin-binding_dom"/>
</dbReference>
<comment type="caution">
    <text evidence="10">The sequence shown here is derived from an EMBL/GenBank/DDBJ whole genome shotgun (WGS) entry which is preliminary data.</text>
</comment>
<accession>A0A9D9I4V0</accession>
<dbReference type="AlphaFoldDB" id="A0A9D9I4V0"/>
<keyword evidence="5 10" id="KW-0808">Transferase</keyword>
<sequence length="260" mass="28673">MGIINVTDDSYFADSRCPDTGSVLRRAEKMLREGADILDIGGCSTRPGAECPDMETEWERLEKPLVALRKEFPDTPVSVDTFHAGIISRAYDSIGKIIANDISAGAADPEMLPVVGKLGLRYIAMHMKGDPQTMQTLCDYKDVTGEVKEYFHRLAPVLEKNGIHDYIIDPGFGFAKTIDQNYELLHNLGQLKALGHEILVGVSRKSMIYKLFNITPQEALPATQALHLEALIQGADILRVHDVAQAVQCAAIYGKLYNGR</sequence>
<feature type="domain" description="Pterin-binding" evidence="9">
    <location>
        <begin position="1"/>
        <end position="251"/>
    </location>
</feature>
<dbReference type="NCBIfam" id="TIGR01496">
    <property type="entry name" value="DHPS"/>
    <property type="match status" value="1"/>
</dbReference>
<evidence type="ECO:0000256" key="5">
    <source>
        <dbReference type="ARBA" id="ARBA00022679"/>
    </source>
</evidence>
<evidence type="ECO:0000256" key="3">
    <source>
        <dbReference type="ARBA" id="ARBA00004763"/>
    </source>
</evidence>
<dbReference type="InterPro" id="IPR011005">
    <property type="entry name" value="Dihydropteroate_synth-like_sf"/>
</dbReference>
<dbReference type="PROSITE" id="PS50972">
    <property type="entry name" value="PTERIN_BINDING"/>
    <property type="match status" value="1"/>
</dbReference>
<reference evidence="10" key="2">
    <citation type="journal article" date="2021" name="PeerJ">
        <title>Extensive microbial diversity within the chicken gut microbiome revealed by metagenomics and culture.</title>
        <authorList>
            <person name="Gilroy R."/>
            <person name="Ravi A."/>
            <person name="Getino M."/>
            <person name="Pursley I."/>
            <person name="Horton D.L."/>
            <person name="Alikhan N.F."/>
            <person name="Baker D."/>
            <person name="Gharbi K."/>
            <person name="Hall N."/>
            <person name="Watson M."/>
            <person name="Adriaenssens E.M."/>
            <person name="Foster-Nyarko E."/>
            <person name="Jarju S."/>
            <person name="Secka A."/>
            <person name="Antonio M."/>
            <person name="Oren A."/>
            <person name="Chaudhuri R.R."/>
            <person name="La Ragione R."/>
            <person name="Hildebrand F."/>
            <person name="Pallen M.J."/>
        </authorList>
    </citation>
    <scope>NUCLEOTIDE SEQUENCE</scope>
    <source>
        <strain evidence="10">10037</strain>
    </source>
</reference>
<dbReference type="Proteomes" id="UP000823597">
    <property type="component" value="Unassembled WGS sequence"/>
</dbReference>
<organism evidence="10 11">
    <name type="scientific">Candidatus Merdivivens pullistercoris</name>
    <dbReference type="NCBI Taxonomy" id="2840873"/>
    <lineage>
        <taxon>Bacteria</taxon>
        <taxon>Pseudomonadati</taxon>
        <taxon>Bacteroidota</taxon>
        <taxon>Bacteroidia</taxon>
        <taxon>Bacteroidales</taxon>
        <taxon>Muribaculaceae</taxon>
        <taxon>Muribaculaceae incertae sedis</taxon>
        <taxon>Candidatus Merdivivens</taxon>
    </lineage>
</organism>
<dbReference type="EMBL" id="JADIME010000072">
    <property type="protein sequence ID" value="MBO8465655.1"/>
    <property type="molecule type" value="Genomic_DNA"/>
</dbReference>
<reference evidence="10" key="1">
    <citation type="submission" date="2020-10" db="EMBL/GenBank/DDBJ databases">
        <authorList>
            <person name="Gilroy R."/>
        </authorList>
    </citation>
    <scope>NUCLEOTIDE SEQUENCE</scope>
    <source>
        <strain evidence="10">10037</strain>
    </source>
</reference>
<dbReference type="GO" id="GO:0046654">
    <property type="term" value="P:tetrahydrofolate biosynthetic process"/>
    <property type="evidence" value="ECO:0007669"/>
    <property type="project" value="TreeGrafter"/>
</dbReference>
<dbReference type="GO" id="GO:0046656">
    <property type="term" value="P:folic acid biosynthetic process"/>
    <property type="evidence" value="ECO:0007669"/>
    <property type="project" value="UniProtKB-KW"/>
</dbReference>
<evidence type="ECO:0000259" key="9">
    <source>
        <dbReference type="PROSITE" id="PS50972"/>
    </source>
</evidence>
<dbReference type="SUPFAM" id="SSF51717">
    <property type="entry name" value="Dihydropteroate synthetase-like"/>
    <property type="match status" value="1"/>
</dbReference>
<gene>
    <name evidence="10" type="primary">folP</name>
    <name evidence="10" type="ORF">IAB93_06640</name>
</gene>
<evidence type="ECO:0000256" key="8">
    <source>
        <dbReference type="ARBA" id="ARBA00022909"/>
    </source>
</evidence>
<evidence type="ECO:0000256" key="2">
    <source>
        <dbReference type="ARBA" id="ARBA00001946"/>
    </source>
</evidence>
<dbReference type="CDD" id="cd00739">
    <property type="entry name" value="DHPS"/>
    <property type="match status" value="1"/>
</dbReference>
<name>A0A9D9I4V0_9BACT</name>